<proteinExistence type="predicted"/>
<keyword evidence="3" id="KW-1185">Reference proteome</keyword>
<name>A0AA39FHD5_9HYME</name>
<dbReference type="AlphaFoldDB" id="A0AA39FHD5"/>
<feature type="compositionally biased region" description="Basic and acidic residues" evidence="1">
    <location>
        <begin position="150"/>
        <end position="160"/>
    </location>
</feature>
<accession>A0AA39FHD5</accession>
<evidence type="ECO:0000256" key="1">
    <source>
        <dbReference type="SAM" id="MobiDB-lite"/>
    </source>
</evidence>
<dbReference type="EMBL" id="JAQQBS010000375">
    <property type="protein sequence ID" value="KAK0169441.1"/>
    <property type="molecule type" value="Genomic_DNA"/>
</dbReference>
<dbReference type="Proteomes" id="UP001168990">
    <property type="component" value="Unassembled WGS sequence"/>
</dbReference>
<gene>
    <name evidence="2" type="ORF">PV328_012045</name>
</gene>
<reference evidence="2" key="2">
    <citation type="submission" date="2023-03" db="EMBL/GenBank/DDBJ databases">
        <authorList>
            <person name="Inwood S.N."/>
            <person name="Skelly J.G."/>
            <person name="Guhlin J."/>
            <person name="Harrop T.W.R."/>
            <person name="Goldson S.G."/>
            <person name="Dearden P.K."/>
        </authorList>
    </citation>
    <scope>NUCLEOTIDE SEQUENCE</scope>
    <source>
        <strain evidence="2">Irish</strain>
        <tissue evidence="2">Whole body</tissue>
    </source>
</reference>
<reference evidence="2" key="1">
    <citation type="journal article" date="2023" name="bioRxiv">
        <title>Scaffold-level genome assemblies of two parasitoid biocontrol wasps reveal the parthenogenesis mechanism and an associated novel virus.</title>
        <authorList>
            <person name="Inwood S."/>
            <person name="Skelly J."/>
            <person name="Guhlin J."/>
            <person name="Harrop T."/>
            <person name="Goldson S."/>
            <person name="Dearden P."/>
        </authorList>
    </citation>
    <scope>NUCLEOTIDE SEQUENCE</scope>
    <source>
        <strain evidence="2">Irish</strain>
        <tissue evidence="2">Whole body</tissue>
    </source>
</reference>
<feature type="region of interest" description="Disordered" evidence="1">
    <location>
        <begin position="150"/>
        <end position="183"/>
    </location>
</feature>
<protein>
    <submittedName>
        <fullName evidence="2">Uncharacterized protein</fullName>
    </submittedName>
</protein>
<organism evidence="2 3">
    <name type="scientific">Microctonus aethiopoides</name>
    <dbReference type="NCBI Taxonomy" id="144406"/>
    <lineage>
        <taxon>Eukaryota</taxon>
        <taxon>Metazoa</taxon>
        <taxon>Ecdysozoa</taxon>
        <taxon>Arthropoda</taxon>
        <taxon>Hexapoda</taxon>
        <taxon>Insecta</taxon>
        <taxon>Pterygota</taxon>
        <taxon>Neoptera</taxon>
        <taxon>Endopterygota</taxon>
        <taxon>Hymenoptera</taxon>
        <taxon>Apocrita</taxon>
        <taxon>Ichneumonoidea</taxon>
        <taxon>Braconidae</taxon>
        <taxon>Euphorinae</taxon>
        <taxon>Microctonus</taxon>
    </lineage>
</organism>
<evidence type="ECO:0000313" key="2">
    <source>
        <dbReference type="EMBL" id="KAK0169441.1"/>
    </source>
</evidence>
<evidence type="ECO:0000313" key="3">
    <source>
        <dbReference type="Proteomes" id="UP001168990"/>
    </source>
</evidence>
<comment type="caution">
    <text evidence="2">The sequence shown here is derived from an EMBL/GenBank/DDBJ whole genome shotgun (WGS) entry which is preliminary data.</text>
</comment>
<sequence length="183" mass="21352">MLYKKKRKDNDLSTNTSKTNLCEGNRLVDLKFLDEKLGPEYFEAGENRVEIFPRGGFYMPSNIWNLICLTHAPEYSNWKSFVRDVLIQVYENKLPNYTAKGKRSRPSIDGKLLKALFKKINEPRSCQEQVPEHVFIHFINHSIVNKRNYEENKNMDDNKAAKKLKKSTTEPKKAPNTKKNTVD</sequence>